<feature type="domain" description="Flagellin C-terminal" evidence="1">
    <location>
        <begin position="264"/>
        <end position="334"/>
    </location>
</feature>
<dbReference type="SUPFAM" id="SSF64518">
    <property type="entry name" value="Phase 1 flagellin"/>
    <property type="match status" value="1"/>
</dbReference>
<sequence>MTLTPIGDLSRGFVLRHRQAGLQSESMRLQTELTTGRVAGTRNHLRGDYAHLSDIERGLSMLESYRSAIAESDTMTATMQAALGAVRDHSADLSAGLMLAAQAGSPLDLRIASADAEQALGALVGQLNSRSAGRALFSGAAYDSAALAAPEEMLAALRGALAGTSTLAGVEAAFDSWFGSGGGFETSGYLGATRDGTPLQLSEDLRLGLSVRADDPAFRDTLKATAMAALAADESLGFAEDVQVQMIESAGAQLIAARPGVLDVIAGLGVVQARIEDGRARNEAAGLTLELARNTLLSVDPYETATRFEAVQSQIETLYAVTVRAARMSLLDYMR</sequence>
<keyword evidence="2" id="KW-0966">Cell projection</keyword>
<dbReference type="EMBL" id="FNYY01000006">
    <property type="protein sequence ID" value="SEJ47474.1"/>
    <property type="molecule type" value="Genomic_DNA"/>
</dbReference>
<reference evidence="2 3" key="1">
    <citation type="submission" date="2016-10" db="EMBL/GenBank/DDBJ databases">
        <authorList>
            <person name="Varghese N."/>
            <person name="Submissions S."/>
        </authorList>
    </citation>
    <scope>NUCLEOTIDE SEQUENCE [LARGE SCALE GENOMIC DNA]</scope>
    <source>
        <strain evidence="2 3">FF3</strain>
    </source>
</reference>
<evidence type="ECO:0000259" key="1">
    <source>
        <dbReference type="Pfam" id="PF00700"/>
    </source>
</evidence>
<keyword evidence="2" id="KW-0969">Cilium</keyword>
<keyword evidence="2" id="KW-0282">Flagellum</keyword>
<name>A0A975WA09_9RHOB</name>
<organism evidence="2 3">
    <name type="scientific">Marinovum algicola</name>
    <dbReference type="NCBI Taxonomy" id="42444"/>
    <lineage>
        <taxon>Bacteria</taxon>
        <taxon>Pseudomonadati</taxon>
        <taxon>Pseudomonadota</taxon>
        <taxon>Alphaproteobacteria</taxon>
        <taxon>Rhodobacterales</taxon>
        <taxon>Roseobacteraceae</taxon>
        <taxon>Marinovum</taxon>
    </lineage>
</organism>
<dbReference type="RefSeq" id="WP_074836522.1">
    <property type="nucleotide sequence ID" value="NZ_CATLQZ010000002.1"/>
</dbReference>
<dbReference type="GeneID" id="80818363"/>
<proteinExistence type="predicted"/>
<accession>A0A975WA09</accession>
<evidence type="ECO:0000313" key="3">
    <source>
        <dbReference type="Proteomes" id="UP000182932"/>
    </source>
</evidence>
<comment type="caution">
    <text evidence="2">The sequence shown here is derived from an EMBL/GenBank/DDBJ whole genome shotgun (WGS) entry which is preliminary data.</text>
</comment>
<evidence type="ECO:0000313" key="2">
    <source>
        <dbReference type="EMBL" id="SEJ47474.1"/>
    </source>
</evidence>
<dbReference type="Gene3D" id="1.20.1330.10">
    <property type="entry name" value="f41 fragment of flagellin, N-terminal domain"/>
    <property type="match status" value="1"/>
</dbReference>
<protein>
    <submittedName>
        <fullName evidence="2">Flagellar hook-associated protein 3 FlgL</fullName>
    </submittedName>
</protein>
<dbReference type="Pfam" id="PF00700">
    <property type="entry name" value="Flagellin_C"/>
    <property type="match status" value="1"/>
</dbReference>
<dbReference type="Proteomes" id="UP000182932">
    <property type="component" value="Unassembled WGS sequence"/>
</dbReference>
<gene>
    <name evidence="2" type="ORF">SAMN04487940_106106</name>
</gene>
<keyword evidence="3" id="KW-1185">Reference proteome</keyword>
<dbReference type="InterPro" id="IPR046358">
    <property type="entry name" value="Flagellin_C"/>
</dbReference>
<dbReference type="AlphaFoldDB" id="A0A975WA09"/>